<dbReference type="OrthoDB" id="435275at2759"/>
<evidence type="ECO:0000256" key="2">
    <source>
        <dbReference type="ARBA" id="ARBA00008035"/>
    </source>
</evidence>
<dbReference type="KEGG" id="mnt:21390780"/>
<dbReference type="EMBL" id="KE345921">
    <property type="protein sequence ID" value="EXC20799.1"/>
    <property type="molecule type" value="Genomic_DNA"/>
</dbReference>
<evidence type="ECO:0000256" key="5">
    <source>
        <dbReference type="ARBA" id="ARBA00023242"/>
    </source>
</evidence>
<dbReference type="InterPro" id="IPR019542">
    <property type="entry name" value="Enhancer_polycomb-like_N"/>
</dbReference>
<accession>W9SBV9</accession>
<proteinExistence type="inferred from homology"/>
<dbReference type="GO" id="GO:0005634">
    <property type="term" value="C:nucleus"/>
    <property type="evidence" value="ECO:0007669"/>
    <property type="project" value="UniProtKB-SubCell"/>
</dbReference>
<dbReference type="CDD" id="cd20404">
    <property type="entry name" value="Tudor_Agenet_AtEML-like"/>
    <property type="match status" value="1"/>
</dbReference>
<dbReference type="Pfam" id="PF10513">
    <property type="entry name" value="EPL1"/>
    <property type="match status" value="1"/>
</dbReference>
<feature type="compositionally biased region" description="Basic residues" evidence="7">
    <location>
        <begin position="221"/>
        <end position="230"/>
    </location>
</feature>
<dbReference type="GO" id="GO:0006357">
    <property type="term" value="P:regulation of transcription by RNA polymerase II"/>
    <property type="evidence" value="ECO:0007669"/>
    <property type="project" value="InterPro"/>
</dbReference>
<dbReference type="Proteomes" id="UP000030645">
    <property type="component" value="Unassembled WGS sequence"/>
</dbReference>
<dbReference type="STRING" id="981085.W9SBV9"/>
<keyword evidence="3 6" id="KW-0805">Transcription regulation</keyword>
<evidence type="ECO:0000256" key="3">
    <source>
        <dbReference type="ARBA" id="ARBA00023015"/>
    </source>
</evidence>
<dbReference type="GO" id="GO:0035267">
    <property type="term" value="C:NuA4 histone acetyltransferase complex"/>
    <property type="evidence" value="ECO:0007669"/>
    <property type="project" value="InterPro"/>
</dbReference>
<dbReference type="Gene3D" id="2.30.30.140">
    <property type="match status" value="1"/>
</dbReference>
<feature type="compositionally biased region" description="Basic and acidic residues" evidence="7">
    <location>
        <begin position="234"/>
        <end position="245"/>
    </location>
</feature>
<feature type="region of interest" description="Disordered" evidence="7">
    <location>
        <begin position="1"/>
        <end position="96"/>
    </location>
</feature>
<sequence>MENRIESSDGAEVPRKSRSLDLKSLYKHRVTKDVQNKKLKRKASADDGDENSEKKKKKSVKEVSLSSLKNTSSSSKKNVDKDCHKGLSSGLHDSKDLKLEAKQKLNGSIGFKSISSLSLNDDVIQIPRRKRGFVGRKKGEGGHVPRRQGLSCGKLDLVDQISKLSGDDSGSQVESVKVKRTKGFDDFKENRISESNSARHAEEEHERVNHLVVSNGDSLFKKSRRKRSKTKNLSPDDKVGAKEAEPLADNSTMMCNDSQEDDEENLEENAAMMLSSRFDPNCTGFSSNKASAFATVDGLSFLLSSGRDFVSRRSRSLSGSESPSVDAAGRVLRPRIQHKEKGHSRKRRHFYEVFFGDLDADWVLNRRIKVFWPLDQSWYYGLVNDYDREKKLHHVKYDDRDEEWIDLQNERFKLLLLPSEVPGKAACRRSRIRDRSSVQRKSSSKPKKEKKKGDISMQDDSCIGSNYMDSEPIISWLARSRRRVKSPFHALKKQKPSDLSVKPVLPPFSNNAVNSNRCFESGTVRRDKRKFSRNSNLSGRFANDAMKEESTSESISCPKDSKMPIVYFRRRFRKTGLELSRGCEDNHACRNTLDPVTSFAPAVDDTRDWVKWDVLLGRLDLGGLLWSVDDAGLLKLMLPGLESGKFKFDVDFPILSGLYDIFGVENLWLSHSAVLLHYGTVMIRWPQVHLEMLFVDNVFGLRFLLFEGCLNQALALVFLVVRTFHQPTERVKFVDMPVTSIRFKLTCFQHHKKHLEFAFCNFSTVENSKWIYLDRKLRRHCLVTKQLPLPECTYDNIKMLQNRTVHLPLRSVCGQPSFIKGTRKRLRQGINFMGISRESAFMDIGRSSHFDKMYKKLPPLALSFTAAPTFFLSLHLKMLMEHSLAHISLREHDSEEHLENSCSMTADDSSSMEEYSNKGSEMSLEENTKALSGEVASDGCFSSGRPELSNGLSVCCDRDQIKASQPCHNGDAIAAGTSADSPVHKKIRTDATVQLQAWKGHHSESDQSALLSRSLDDRDKSEKGSQSFVNGLSVEIPPFNQFEKSVDGELHGAQQATDLSWNTNGAIFSSPNPTAPRSTWHRNKQNSSFGHLSHGWSDGKADPVYNGFGNGPKKPRTQVSYLLPFGGFDCSPKQKSIQKGLPSKRLRKASEKRSSDVSRGSQRNLELLSCDVNILITATDRGWRECGAQVVLELFDDHEWKLAVKLSGVTKYSYKAHQFLQPGSTNRFTHAMMWKGGKDWTLEFMDRSQWALFKEMHEECYNRNIQAASVKSIPIPGVRLVEEGDDNGAELAFVRSSAKYFRQVETDIEMALNPSRVLYDLDSDDEQWIMKARSSSELDSGSLGKISEEMFEKTMDMFEKAAYAHQRDQLTLEEIEELTVGVGPMDVIKVIYEHWRLKRQKNGMPLIRHLQPPLWERYQQEVREWELAMTRINANLPNGCQEKTAQIEKPPMFAFCMKPRGLEVPNKGSKQRSHRKISVSGKSNTTFGDQDGLHAYGRRLNGFSFGDEKFVYPGYNYDSLEDSPLPQTPRRMFLPRDAGSMSMTNYGLDRNHSYKFQRSKSKKYGNTVSPNNPQTMGLYGHRVVGNGSRNGLHRWNMGFSEWSSQQHFQPEPSQRHFIEQLDGSDLDEYRVRDASSAAQRALNIAKLKREKAQRLVCRADFAIHRAVAALMTAEAIRDCPEDDSDSDGDD</sequence>
<gene>
    <name evidence="9" type="ORF">L484_007381</name>
</gene>
<comment type="subcellular location">
    <subcellularLocation>
        <location evidence="1 6">Nucleus</location>
    </subcellularLocation>
</comment>
<evidence type="ECO:0000256" key="6">
    <source>
        <dbReference type="RuleBase" id="RU361124"/>
    </source>
</evidence>
<evidence type="ECO:0000259" key="8">
    <source>
        <dbReference type="SMART" id="SM00333"/>
    </source>
</evidence>
<keyword evidence="5 6" id="KW-0539">Nucleus</keyword>
<feature type="region of interest" description="Disordered" evidence="7">
    <location>
        <begin position="1133"/>
        <end position="1158"/>
    </location>
</feature>
<evidence type="ECO:0000313" key="9">
    <source>
        <dbReference type="EMBL" id="EXC20799.1"/>
    </source>
</evidence>
<feature type="region of interest" description="Disordered" evidence="7">
    <location>
        <begin position="1557"/>
        <end position="1577"/>
    </location>
</feature>
<feature type="region of interest" description="Disordered" evidence="7">
    <location>
        <begin position="1464"/>
        <end position="1484"/>
    </location>
</feature>
<feature type="region of interest" description="Disordered" evidence="7">
    <location>
        <begin position="428"/>
        <end position="461"/>
    </location>
</feature>
<feature type="region of interest" description="Disordered" evidence="7">
    <location>
        <begin position="219"/>
        <end position="257"/>
    </location>
</feature>
<feature type="region of interest" description="Disordered" evidence="7">
    <location>
        <begin position="999"/>
        <end position="1028"/>
    </location>
</feature>
<organism evidence="9 10">
    <name type="scientific">Morus notabilis</name>
    <dbReference type="NCBI Taxonomy" id="981085"/>
    <lineage>
        <taxon>Eukaryota</taxon>
        <taxon>Viridiplantae</taxon>
        <taxon>Streptophyta</taxon>
        <taxon>Embryophyta</taxon>
        <taxon>Tracheophyta</taxon>
        <taxon>Spermatophyta</taxon>
        <taxon>Magnoliopsida</taxon>
        <taxon>eudicotyledons</taxon>
        <taxon>Gunneridae</taxon>
        <taxon>Pentapetalae</taxon>
        <taxon>rosids</taxon>
        <taxon>fabids</taxon>
        <taxon>Rosales</taxon>
        <taxon>Moraceae</taxon>
        <taxon>Moreae</taxon>
        <taxon>Morus</taxon>
    </lineage>
</organism>
<feature type="compositionally biased region" description="Low complexity" evidence="7">
    <location>
        <begin position="62"/>
        <end position="76"/>
    </location>
</feature>
<dbReference type="InterPro" id="IPR002999">
    <property type="entry name" value="Tudor"/>
</dbReference>
<evidence type="ECO:0000256" key="1">
    <source>
        <dbReference type="ARBA" id="ARBA00004123"/>
    </source>
</evidence>
<feature type="region of interest" description="Disordered" evidence="7">
    <location>
        <begin position="313"/>
        <end position="333"/>
    </location>
</feature>
<name>W9SBV9_9ROSA</name>
<evidence type="ECO:0000256" key="7">
    <source>
        <dbReference type="SAM" id="MobiDB-lite"/>
    </source>
</evidence>
<protein>
    <recommendedName>
        <fullName evidence="6">Enhancer of polycomb-like protein</fullName>
    </recommendedName>
</protein>
<evidence type="ECO:0000256" key="4">
    <source>
        <dbReference type="ARBA" id="ARBA00023163"/>
    </source>
</evidence>
<keyword evidence="10" id="KW-1185">Reference proteome</keyword>
<dbReference type="eggNOG" id="ENOG502QQH9">
    <property type="taxonomic scope" value="Eukaryota"/>
</dbReference>
<keyword evidence="4 6" id="KW-0804">Transcription</keyword>
<feature type="compositionally biased region" description="Basic and acidic residues" evidence="7">
    <location>
        <begin position="1014"/>
        <end position="1023"/>
    </location>
</feature>
<feature type="domain" description="Tudor" evidence="8">
    <location>
        <begin position="360"/>
        <end position="418"/>
    </location>
</feature>
<evidence type="ECO:0000313" key="10">
    <source>
        <dbReference type="Proteomes" id="UP000030645"/>
    </source>
</evidence>
<dbReference type="SMART" id="SM00333">
    <property type="entry name" value="TUDOR"/>
    <property type="match status" value="1"/>
</dbReference>
<dbReference type="InterPro" id="IPR024943">
    <property type="entry name" value="Enhancer_polycomb"/>
</dbReference>
<reference evidence="10" key="1">
    <citation type="submission" date="2013-01" db="EMBL/GenBank/DDBJ databases">
        <title>Draft Genome Sequence of a Mulberry Tree, Morus notabilis C.K. Schneid.</title>
        <authorList>
            <person name="He N."/>
            <person name="Zhao S."/>
        </authorList>
    </citation>
    <scope>NUCLEOTIDE SEQUENCE</scope>
</reference>
<feature type="compositionally biased region" description="Polar residues" evidence="7">
    <location>
        <begin position="1564"/>
        <end position="1575"/>
    </location>
</feature>
<comment type="similarity">
    <text evidence="2 6">Belongs to the enhancer of polycomb family.</text>
</comment>
<feature type="compositionally biased region" description="Basic and acidic residues" evidence="7">
    <location>
        <begin position="1"/>
        <end position="21"/>
    </location>
</feature>
<dbReference type="PANTHER" id="PTHR14898">
    <property type="entry name" value="ENHANCER OF POLYCOMB"/>
    <property type="match status" value="1"/>
</dbReference>